<dbReference type="AlphaFoldDB" id="A0A843YDC6"/>
<proteinExistence type="inferred from homology"/>
<dbReference type="SMART" id="SM00382">
    <property type="entry name" value="AAA"/>
    <property type="match status" value="1"/>
</dbReference>
<gene>
    <name evidence="6" type="ORF">GFB49_03375</name>
</gene>
<sequence>MTGLRADGLCFAYGARKVLNNVSFNALQPGKLTALIGPNAAGKSTLFRVMAGLLKPQSGKTYLDETDLDTLSSRKRLKRICFMPQFFAANAALTVFDVVMMAHKQLEGWRVSEEDMIAVARALEAAGIAHLSEAYISDLSGGQSQMVSAAQALIRRSDVYLFDEPTSALDLRHQISVLDQIKTAVATRGAVGIVALHDLNLAARFADHLLLIGNGCVLAQGAPDEVLRSSAISKTYGVEIEISTGPREDLLVHAYAS</sequence>
<evidence type="ECO:0000313" key="6">
    <source>
        <dbReference type="EMBL" id="MQQ07484.1"/>
    </source>
</evidence>
<accession>A0A843YDC6</accession>
<dbReference type="PANTHER" id="PTHR42794:SF2">
    <property type="entry name" value="ABC TRANSPORTER ATP-BINDING PROTEIN"/>
    <property type="match status" value="1"/>
</dbReference>
<feature type="domain" description="ABC transporter" evidence="5">
    <location>
        <begin position="4"/>
        <end position="239"/>
    </location>
</feature>
<dbReference type="FunFam" id="3.40.50.300:FF:000134">
    <property type="entry name" value="Iron-enterobactin ABC transporter ATP-binding protein"/>
    <property type="match status" value="1"/>
</dbReference>
<dbReference type="SUPFAM" id="SSF52540">
    <property type="entry name" value="P-loop containing nucleoside triphosphate hydrolases"/>
    <property type="match status" value="1"/>
</dbReference>
<dbReference type="Pfam" id="PF00005">
    <property type="entry name" value="ABC_tran"/>
    <property type="match status" value="1"/>
</dbReference>
<evidence type="ECO:0000259" key="5">
    <source>
        <dbReference type="PROSITE" id="PS50893"/>
    </source>
</evidence>
<dbReference type="Gene3D" id="3.40.50.300">
    <property type="entry name" value="P-loop containing nucleotide triphosphate hydrolases"/>
    <property type="match status" value="1"/>
</dbReference>
<dbReference type="Proteomes" id="UP000444174">
    <property type="component" value="Unassembled WGS sequence"/>
</dbReference>
<dbReference type="GO" id="GO:0016887">
    <property type="term" value="F:ATP hydrolysis activity"/>
    <property type="evidence" value="ECO:0007669"/>
    <property type="project" value="InterPro"/>
</dbReference>
<dbReference type="InterPro" id="IPR027417">
    <property type="entry name" value="P-loop_NTPase"/>
</dbReference>
<dbReference type="GO" id="GO:0005524">
    <property type="term" value="F:ATP binding"/>
    <property type="evidence" value="ECO:0007669"/>
    <property type="project" value="UniProtKB-KW"/>
</dbReference>
<dbReference type="PROSITE" id="PS50893">
    <property type="entry name" value="ABC_TRANSPORTER_2"/>
    <property type="match status" value="1"/>
</dbReference>
<comment type="similarity">
    <text evidence="1">Belongs to the ABC transporter superfamily.</text>
</comment>
<keyword evidence="7" id="KW-1185">Reference proteome</keyword>
<evidence type="ECO:0000256" key="1">
    <source>
        <dbReference type="ARBA" id="ARBA00005417"/>
    </source>
</evidence>
<evidence type="ECO:0000313" key="7">
    <source>
        <dbReference type="Proteomes" id="UP000444174"/>
    </source>
</evidence>
<name>A0A843YDC6_9RHOB</name>
<dbReference type="EMBL" id="WIBF01000001">
    <property type="protein sequence ID" value="MQQ07484.1"/>
    <property type="molecule type" value="Genomic_DNA"/>
</dbReference>
<keyword evidence="3" id="KW-0547">Nucleotide-binding</keyword>
<dbReference type="RefSeq" id="WP_153214359.1">
    <property type="nucleotide sequence ID" value="NZ_WIBF01000001.1"/>
</dbReference>
<keyword evidence="4 6" id="KW-0067">ATP-binding</keyword>
<protein>
    <submittedName>
        <fullName evidence="6">ATP-binding cassette domain-containing protein</fullName>
    </submittedName>
</protein>
<reference evidence="6 7" key="1">
    <citation type="submission" date="2019-10" db="EMBL/GenBank/DDBJ databases">
        <title>Epibacterium sp. nov., isolated from seawater.</title>
        <authorList>
            <person name="Zhang X."/>
            <person name="Li N."/>
        </authorList>
    </citation>
    <scope>NUCLEOTIDE SEQUENCE [LARGE SCALE GENOMIC DNA]</scope>
    <source>
        <strain evidence="6 7">SM1979</strain>
    </source>
</reference>
<evidence type="ECO:0000256" key="4">
    <source>
        <dbReference type="ARBA" id="ARBA00022840"/>
    </source>
</evidence>
<evidence type="ECO:0000256" key="2">
    <source>
        <dbReference type="ARBA" id="ARBA00022448"/>
    </source>
</evidence>
<evidence type="ECO:0000256" key="3">
    <source>
        <dbReference type="ARBA" id="ARBA00022741"/>
    </source>
</evidence>
<organism evidence="6 7">
    <name type="scientific">Tritonibacter litoralis</name>
    <dbReference type="NCBI Taxonomy" id="2662264"/>
    <lineage>
        <taxon>Bacteria</taxon>
        <taxon>Pseudomonadati</taxon>
        <taxon>Pseudomonadota</taxon>
        <taxon>Alphaproteobacteria</taxon>
        <taxon>Rhodobacterales</taxon>
        <taxon>Paracoccaceae</taxon>
        <taxon>Tritonibacter</taxon>
    </lineage>
</organism>
<dbReference type="PANTHER" id="PTHR42794">
    <property type="entry name" value="HEMIN IMPORT ATP-BINDING PROTEIN HMUV"/>
    <property type="match status" value="1"/>
</dbReference>
<comment type="caution">
    <text evidence="6">The sequence shown here is derived from an EMBL/GenBank/DDBJ whole genome shotgun (WGS) entry which is preliminary data.</text>
</comment>
<keyword evidence="2" id="KW-0813">Transport</keyword>
<dbReference type="CDD" id="cd03214">
    <property type="entry name" value="ABC_Iron-Siderophores_B12_Hemin"/>
    <property type="match status" value="1"/>
</dbReference>
<dbReference type="InterPro" id="IPR003439">
    <property type="entry name" value="ABC_transporter-like_ATP-bd"/>
</dbReference>
<dbReference type="InterPro" id="IPR003593">
    <property type="entry name" value="AAA+_ATPase"/>
</dbReference>